<evidence type="ECO:0000313" key="7">
    <source>
        <dbReference type="EMBL" id="KYN12422.1"/>
    </source>
</evidence>
<dbReference type="GO" id="GO:0008270">
    <property type="term" value="F:zinc ion binding"/>
    <property type="evidence" value="ECO:0007669"/>
    <property type="project" value="UniProtKB-KW"/>
</dbReference>
<sequence>MPGCCVSNCFNSTEKDFSMRIFPLNVERKAIWIKNIYSEHGLWRPTKNLFVCEVNNKWYAQDQMSF</sequence>
<evidence type="ECO:0000256" key="5">
    <source>
        <dbReference type="PROSITE-ProRule" id="PRU00309"/>
    </source>
</evidence>
<protein>
    <recommendedName>
        <fullName evidence="6">THAP-type domain-containing protein</fullName>
    </recommendedName>
</protein>
<evidence type="ECO:0000256" key="3">
    <source>
        <dbReference type="ARBA" id="ARBA00022833"/>
    </source>
</evidence>
<feature type="domain" description="THAP-type" evidence="6">
    <location>
        <begin position="1"/>
        <end position="66"/>
    </location>
</feature>
<evidence type="ECO:0000256" key="2">
    <source>
        <dbReference type="ARBA" id="ARBA00022771"/>
    </source>
</evidence>
<reference evidence="7 8" key="1">
    <citation type="submission" date="2015-09" db="EMBL/GenBank/DDBJ databases">
        <title>Trachymyrmex cornetzi WGS genome.</title>
        <authorList>
            <person name="Nygaard S."/>
            <person name="Hu H."/>
            <person name="Boomsma J."/>
            <person name="Zhang G."/>
        </authorList>
    </citation>
    <scope>NUCLEOTIDE SEQUENCE [LARGE SCALE GENOMIC DNA]</scope>
    <source>
        <strain evidence="7">Tcor2-1</strain>
        <tissue evidence="7">Whole body</tissue>
    </source>
</reference>
<keyword evidence="1" id="KW-0479">Metal-binding</keyword>
<keyword evidence="3" id="KW-0862">Zinc</keyword>
<dbReference type="Pfam" id="PF05485">
    <property type="entry name" value="THAP"/>
    <property type="match status" value="1"/>
</dbReference>
<dbReference type="Proteomes" id="UP000078492">
    <property type="component" value="Unassembled WGS sequence"/>
</dbReference>
<keyword evidence="4 5" id="KW-0238">DNA-binding</keyword>
<keyword evidence="8" id="KW-1185">Reference proteome</keyword>
<organism evidence="7 8">
    <name type="scientific">Trachymyrmex cornetzi</name>
    <dbReference type="NCBI Taxonomy" id="471704"/>
    <lineage>
        <taxon>Eukaryota</taxon>
        <taxon>Metazoa</taxon>
        <taxon>Ecdysozoa</taxon>
        <taxon>Arthropoda</taxon>
        <taxon>Hexapoda</taxon>
        <taxon>Insecta</taxon>
        <taxon>Pterygota</taxon>
        <taxon>Neoptera</taxon>
        <taxon>Endopterygota</taxon>
        <taxon>Hymenoptera</taxon>
        <taxon>Apocrita</taxon>
        <taxon>Aculeata</taxon>
        <taxon>Formicoidea</taxon>
        <taxon>Formicidae</taxon>
        <taxon>Myrmicinae</taxon>
        <taxon>Trachymyrmex</taxon>
    </lineage>
</organism>
<evidence type="ECO:0000259" key="6">
    <source>
        <dbReference type="PROSITE" id="PS50950"/>
    </source>
</evidence>
<proteinExistence type="predicted"/>
<keyword evidence="2 5" id="KW-0863">Zinc-finger</keyword>
<dbReference type="EMBL" id="KQ980827">
    <property type="protein sequence ID" value="KYN12422.1"/>
    <property type="molecule type" value="Genomic_DNA"/>
</dbReference>
<dbReference type="GO" id="GO:0003677">
    <property type="term" value="F:DNA binding"/>
    <property type="evidence" value="ECO:0007669"/>
    <property type="project" value="UniProtKB-UniRule"/>
</dbReference>
<name>A0A151IXC6_9HYME</name>
<evidence type="ECO:0000256" key="1">
    <source>
        <dbReference type="ARBA" id="ARBA00022723"/>
    </source>
</evidence>
<accession>A0A151IXC6</accession>
<dbReference type="SUPFAM" id="SSF57716">
    <property type="entry name" value="Glucocorticoid receptor-like (DNA-binding domain)"/>
    <property type="match status" value="1"/>
</dbReference>
<dbReference type="PROSITE" id="PS50950">
    <property type="entry name" value="ZF_THAP"/>
    <property type="match status" value="1"/>
</dbReference>
<evidence type="ECO:0000256" key="4">
    <source>
        <dbReference type="ARBA" id="ARBA00023125"/>
    </source>
</evidence>
<dbReference type="AlphaFoldDB" id="A0A151IXC6"/>
<gene>
    <name evidence="7" type="ORF">ALC57_15409</name>
</gene>
<evidence type="ECO:0000313" key="8">
    <source>
        <dbReference type="Proteomes" id="UP000078492"/>
    </source>
</evidence>
<dbReference type="InterPro" id="IPR006612">
    <property type="entry name" value="THAP_Znf"/>
</dbReference>